<evidence type="ECO:0000313" key="3">
    <source>
        <dbReference type="EMBL" id="SCF46873.1"/>
    </source>
</evidence>
<dbReference type="SUPFAM" id="SSF51735">
    <property type="entry name" value="NAD(P)-binding Rossmann-fold domains"/>
    <property type="match status" value="1"/>
</dbReference>
<evidence type="ECO:0000256" key="2">
    <source>
        <dbReference type="ARBA" id="ARBA00023002"/>
    </source>
</evidence>
<dbReference type="PANTHER" id="PTHR24320:SF148">
    <property type="entry name" value="NAD(P)-BINDING ROSSMANN-FOLD SUPERFAMILY PROTEIN"/>
    <property type="match status" value="1"/>
</dbReference>
<dbReference type="PRINTS" id="PR00081">
    <property type="entry name" value="GDHRDH"/>
</dbReference>
<reference evidence="4" key="1">
    <citation type="submission" date="2016-06" db="EMBL/GenBank/DDBJ databases">
        <authorList>
            <person name="Varghese N."/>
            <person name="Submissions Spin"/>
        </authorList>
    </citation>
    <scope>NUCLEOTIDE SEQUENCE [LARGE SCALE GENOMIC DNA]</scope>
    <source>
        <strain evidence="4">DSM 44100</strain>
    </source>
</reference>
<dbReference type="Proteomes" id="UP000198797">
    <property type="component" value="Unassembled WGS sequence"/>
</dbReference>
<sequence>MDSAPGWTVADLTDQSGRTFIVTGASSGLGVAITRHLAARHGRVVMAVRDTAKGARVRAELLRDQPRADLVVRRLDLLDLDSVHAFADDLGREVDLVDALVNNAGIGTVPRRLSPQGVESQLATNHLGHFALTGRLLPALTVGREPVVVTVASGLYPLGRLDLTDLAAERRYSAAGAYATSKLANVLFGWELDRRLRAVGSPVRSLLTHPGMTRTDLSRDLPSFARRVETVVMGPLRRPLDEAAAPMLFAATVPTAPTGRHIGPGRLFRRAEPTFAPLRGTATDRQLAADLWARSEELTGVRPLPAPLR</sequence>
<name>A0A1C5ANZ7_9ACTN</name>
<dbReference type="PANTHER" id="PTHR24320">
    <property type="entry name" value="RETINOL DEHYDROGENASE"/>
    <property type="match status" value="1"/>
</dbReference>
<evidence type="ECO:0000256" key="1">
    <source>
        <dbReference type="ARBA" id="ARBA00006484"/>
    </source>
</evidence>
<protein>
    <submittedName>
        <fullName evidence="3">NAD(P)-dependent dehydrogenase, short-chain alcohol dehydrogenase family</fullName>
    </submittedName>
</protein>
<dbReference type="EMBL" id="FMCU01000020">
    <property type="protein sequence ID" value="SCF46873.1"/>
    <property type="molecule type" value="Genomic_DNA"/>
</dbReference>
<dbReference type="Pfam" id="PF00106">
    <property type="entry name" value="adh_short"/>
    <property type="match status" value="1"/>
</dbReference>
<keyword evidence="4" id="KW-1185">Reference proteome</keyword>
<dbReference type="Gene3D" id="3.40.50.720">
    <property type="entry name" value="NAD(P)-binding Rossmann-like Domain"/>
    <property type="match status" value="1"/>
</dbReference>
<dbReference type="RefSeq" id="WP_091252418.1">
    <property type="nucleotide sequence ID" value="NZ_FMCU01000020.1"/>
</dbReference>
<comment type="similarity">
    <text evidence="1">Belongs to the short-chain dehydrogenases/reductases (SDR) family.</text>
</comment>
<evidence type="ECO:0000313" key="4">
    <source>
        <dbReference type="Proteomes" id="UP000198797"/>
    </source>
</evidence>
<dbReference type="GO" id="GO:0016491">
    <property type="term" value="F:oxidoreductase activity"/>
    <property type="evidence" value="ECO:0007669"/>
    <property type="project" value="UniProtKB-KW"/>
</dbReference>
<keyword evidence="2" id="KW-0560">Oxidoreductase</keyword>
<dbReference type="AlphaFoldDB" id="A0A1C5ANZ7"/>
<accession>A0A1C5ANZ7</accession>
<dbReference type="STRING" id="121616.GA0070216_12091"/>
<organism evidence="3 4">
    <name type="scientific">Micromonospora matsumotoense</name>
    <dbReference type="NCBI Taxonomy" id="121616"/>
    <lineage>
        <taxon>Bacteria</taxon>
        <taxon>Bacillati</taxon>
        <taxon>Actinomycetota</taxon>
        <taxon>Actinomycetes</taxon>
        <taxon>Micromonosporales</taxon>
        <taxon>Micromonosporaceae</taxon>
        <taxon>Micromonospora</taxon>
    </lineage>
</organism>
<dbReference type="InterPro" id="IPR002347">
    <property type="entry name" value="SDR_fam"/>
</dbReference>
<dbReference type="OrthoDB" id="4577644at2"/>
<proteinExistence type="inferred from homology"/>
<dbReference type="InterPro" id="IPR036291">
    <property type="entry name" value="NAD(P)-bd_dom_sf"/>
</dbReference>
<gene>
    <name evidence="3" type="ORF">GA0070216_12091</name>
</gene>